<organism evidence="1 2">
    <name type="scientific">Conexibacter stalactiti</name>
    <dbReference type="NCBI Taxonomy" id="1940611"/>
    <lineage>
        <taxon>Bacteria</taxon>
        <taxon>Bacillati</taxon>
        <taxon>Actinomycetota</taxon>
        <taxon>Thermoleophilia</taxon>
        <taxon>Solirubrobacterales</taxon>
        <taxon>Conexibacteraceae</taxon>
        <taxon>Conexibacter</taxon>
    </lineage>
</organism>
<name>A0ABU4HWH5_9ACTN</name>
<protein>
    <submittedName>
        <fullName evidence="1">DUF3891 family protein</fullName>
    </submittedName>
</protein>
<reference evidence="2" key="1">
    <citation type="submission" date="2023-07" db="EMBL/GenBank/DDBJ databases">
        <title>Conexibacter stalactiti sp. nov., isolated from stalactites in a lava cave and emended description of the genus Conexibacter.</title>
        <authorList>
            <person name="Lee S.D."/>
        </authorList>
    </citation>
    <scope>NUCLEOTIDE SEQUENCE [LARGE SCALE GENOMIC DNA]</scope>
    <source>
        <strain evidence="2">KCTC 39840</strain>
    </source>
</reference>
<dbReference type="EMBL" id="JAWSTH010000094">
    <property type="protein sequence ID" value="MDW5597585.1"/>
    <property type="molecule type" value="Genomic_DNA"/>
</dbReference>
<evidence type="ECO:0000313" key="1">
    <source>
        <dbReference type="EMBL" id="MDW5597585.1"/>
    </source>
</evidence>
<sequence length="262" mass="28768">MLVRDAGDAWQIVLQPDHGDLAGQLVAAWGGEGFARPARHASAVLAATRHDDGWSVWDRRPRIDPASGAPQNFLGVDVIPHLAFYRAGVEVVADEDRYAGLLVSMHMSGLYRQRYGVVPAGPMRLSPELRARADLFCDQEEERQDALAAELGVEEGERWHDYALLQVADLVSLFCGLGDLEGGSSRGVAEAIPTAEGGRARMTLDPLGPWRLRCTPYPFAEQPLALTMVRRLVPKRDWPDDAAFRADFVAATPETVRIFLQG</sequence>
<dbReference type="RefSeq" id="WP_318600051.1">
    <property type="nucleotide sequence ID" value="NZ_JAWSTH010000094.1"/>
</dbReference>
<dbReference type="Pfam" id="PF13030">
    <property type="entry name" value="DUF3891"/>
    <property type="match status" value="1"/>
</dbReference>
<dbReference type="InterPro" id="IPR024992">
    <property type="entry name" value="DUF3891"/>
</dbReference>
<evidence type="ECO:0000313" key="2">
    <source>
        <dbReference type="Proteomes" id="UP001284601"/>
    </source>
</evidence>
<accession>A0ABU4HWH5</accession>
<proteinExistence type="predicted"/>
<comment type="caution">
    <text evidence="1">The sequence shown here is derived from an EMBL/GenBank/DDBJ whole genome shotgun (WGS) entry which is preliminary data.</text>
</comment>
<gene>
    <name evidence="1" type="ORF">R7226_24760</name>
</gene>
<keyword evidence="2" id="KW-1185">Reference proteome</keyword>
<dbReference type="Proteomes" id="UP001284601">
    <property type="component" value="Unassembled WGS sequence"/>
</dbReference>
<reference evidence="1 2" key="2">
    <citation type="submission" date="2023-10" db="EMBL/GenBank/DDBJ databases">
        <authorList>
            <person name="Han X.F."/>
        </authorList>
    </citation>
    <scope>NUCLEOTIDE SEQUENCE [LARGE SCALE GENOMIC DNA]</scope>
    <source>
        <strain evidence="1 2">KCTC 39840</strain>
    </source>
</reference>